<dbReference type="InterPro" id="IPR011701">
    <property type="entry name" value="MFS"/>
</dbReference>
<dbReference type="Gene3D" id="1.20.1720.10">
    <property type="entry name" value="Multidrug resistance protein D"/>
    <property type="match status" value="1"/>
</dbReference>
<evidence type="ECO:0000256" key="5">
    <source>
        <dbReference type="ARBA" id="ARBA00023136"/>
    </source>
</evidence>
<name>A0A4R7CCC3_9HYPH</name>
<dbReference type="InterPro" id="IPR036259">
    <property type="entry name" value="MFS_trans_sf"/>
</dbReference>
<gene>
    <name evidence="8" type="ORF">EV668_2085</name>
</gene>
<dbReference type="SUPFAM" id="SSF103473">
    <property type="entry name" value="MFS general substrate transporter"/>
    <property type="match status" value="1"/>
</dbReference>
<dbReference type="EMBL" id="SNZR01000011">
    <property type="protein sequence ID" value="TDR94796.1"/>
    <property type="molecule type" value="Genomic_DNA"/>
</dbReference>
<keyword evidence="3 6" id="KW-0812">Transmembrane</keyword>
<accession>A0A4R7CCC3</accession>
<evidence type="ECO:0000256" key="4">
    <source>
        <dbReference type="ARBA" id="ARBA00022989"/>
    </source>
</evidence>
<dbReference type="Pfam" id="PF07690">
    <property type="entry name" value="MFS_1"/>
    <property type="match status" value="1"/>
</dbReference>
<evidence type="ECO:0000259" key="7">
    <source>
        <dbReference type="PROSITE" id="PS50850"/>
    </source>
</evidence>
<evidence type="ECO:0000256" key="3">
    <source>
        <dbReference type="ARBA" id="ARBA00022692"/>
    </source>
</evidence>
<evidence type="ECO:0000256" key="2">
    <source>
        <dbReference type="ARBA" id="ARBA00022448"/>
    </source>
</evidence>
<proteinExistence type="predicted"/>
<organism evidence="8 9">
    <name type="scientific">Enterovirga rhinocerotis</name>
    <dbReference type="NCBI Taxonomy" id="1339210"/>
    <lineage>
        <taxon>Bacteria</taxon>
        <taxon>Pseudomonadati</taxon>
        <taxon>Pseudomonadota</taxon>
        <taxon>Alphaproteobacteria</taxon>
        <taxon>Hyphomicrobiales</taxon>
        <taxon>Methylobacteriaceae</taxon>
        <taxon>Enterovirga</taxon>
    </lineage>
</organism>
<dbReference type="AlphaFoldDB" id="A0A4R7CCC3"/>
<feature type="transmembrane region" description="Helical" evidence="6">
    <location>
        <begin position="321"/>
        <end position="339"/>
    </location>
</feature>
<dbReference type="RefSeq" id="WP_245512991.1">
    <property type="nucleotide sequence ID" value="NZ_SNZR01000011.1"/>
</dbReference>
<feature type="transmembrane region" description="Helical" evidence="6">
    <location>
        <begin position="115"/>
        <end position="136"/>
    </location>
</feature>
<keyword evidence="5 6" id="KW-0472">Membrane</keyword>
<dbReference type="CDD" id="cd17320">
    <property type="entry name" value="MFS_MdfA_MDR_like"/>
    <property type="match status" value="1"/>
</dbReference>
<dbReference type="Proteomes" id="UP000295122">
    <property type="component" value="Unassembled WGS sequence"/>
</dbReference>
<feature type="transmembrane region" description="Helical" evidence="6">
    <location>
        <begin position="148"/>
        <end position="172"/>
    </location>
</feature>
<comment type="subcellular location">
    <subcellularLocation>
        <location evidence="1">Membrane</location>
        <topology evidence="1">Multi-pass membrane protein</topology>
    </subcellularLocation>
</comment>
<dbReference type="GO" id="GO:0005886">
    <property type="term" value="C:plasma membrane"/>
    <property type="evidence" value="ECO:0007669"/>
    <property type="project" value="TreeGrafter"/>
</dbReference>
<feature type="transmembrane region" description="Helical" evidence="6">
    <location>
        <begin position="360"/>
        <end position="380"/>
    </location>
</feature>
<dbReference type="GO" id="GO:0022857">
    <property type="term" value="F:transmembrane transporter activity"/>
    <property type="evidence" value="ECO:0007669"/>
    <property type="project" value="InterPro"/>
</dbReference>
<dbReference type="InterPro" id="IPR020846">
    <property type="entry name" value="MFS_dom"/>
</dbReference>
<evidence type="ECO:0000256" key="6">
    <source>
        <dbReference type="SAM" id="Phobius"/>
    </source>
</evidence>
<keyword evidence="9" id="KW-1185">Reference proteome</keyword>
<dbReference type="PANTHER" id="PTHR23502">
    <property type="entry name" value="MAJOR FACILITATOR SUPERFAMILY"/>
    <property type="match status" value="1"/>
</dbReference>
<feature type="transmembrane region" description="Helical" evidence="6">
    <location>
        <begin position="296"/>
        <end position="315"/>
    </location>
</feature>
<keyword evidence="2" id="KW-0813">Transport</keyword>
<feature type="transmembrane region" description="Helical" evidence="6">
    <location>
        <begin position="227"/>
        <end position="247"/>
    </location>
</feature>
<feature type="transmembrane region" description="Helical" evidence="6">
    <location>
        <begin position="178"/>
        <end position="195"/>
    </location>
</feature>
<dbReference type="PANTHER" id="PTHR23502:SF132">
    <property type="entry name" value="POLYAMINE TRANSPORTER 2-RELATED"/>
    <property type="match status" value="1"/>
</dbReference>
<protein>
    <submittedName>
        <fullName evidence="8">DHA1 family bicyclomycin/chloramphenicol resistance-like MFS transporter</fullName>
    </submittedName>
</protein>
<dbReference type="PROSITE" id="PS50850">
    <property type="entry name" value="MFS"/>
    <property type="match status" value="1"/>
</dbReference>
<feature type="transmembrane region" description="Helical" evidence="6">
    <location>
        <begin position="90"/>
        <end position="109"/>
    </location>
</feature>
<keyword evidence="4 6" id="KW-1133">Transmembrane helix</keyword>
<evidence type="ECO:0000256" key="1">
    <source>
        <dbReference type="ARBA" id="ARBA00004141"/>
    </source>
</evidence>
<evidence type="ECO:0000313" key="9">
    <source>
        <dbReference type="Proteomes" id="UP000295122"/>
    </source>
</evidence>
<feature type="transmembrane region" description="Helical" evidence="6">
    <location>
        <begin position="20"/>
        <end position="42"/>
    </location>
</feature>
<feature type="transmembrane region" description="Helical" evidence="6">
    <location>
        <begin position="62"/>
        <end position="78"/>
    </location>
</feature>
<sequence>MDTGQQETSRGQPGRPNPGFAEFVTITALMMGVTAFAVDGILPAFPILGRDFDVADPNRLQLVVYVYMLGFGFAQLIYGPASDVFGRRRAYLAGLGIFLLGCVLSLFATDLNTLLAARFVQGIGAASGRVLSVAIVRDRFAGREMARVMSINMGIFITVPIFAPAIGSVILLASGRQGLFVAMLLAGLALGFWFLRRMPETLAPEHKMPFSAARILRAMGTVATNRITVGYATAVGLMFGCVMAMVGSSQQIFTETFGLGHLFPLAFALVASAQGVAAIVNSALVGRFGMRRISHLSVVVLTTLGLLQLIFAWSFDGRPPLLLFGLILACSQFLLGLAFPNFNALAMEPLGRVAGTGSSLVGVYTTVMGSLCGLAIGAAFDGTVLPITAGYLALTIAALAVILVTERGRLFGAHHSAAPGGSPPTGGT</sequence>
<feature type="transmembrane region" description="Helical" evidence="6">
    <location>
        <begin position="259"/>
        <end position="284"/>
    </location>
</feature>
<reference evidence="8 9" key="1">
    <citation type="submission" date="2019-03" db="EMBL/GenBank/DDBJ databases">
        <title>Genomic Encyclopedia of Type Strains, Phase IV (KMG-IV): sequencing the most valuable type-strain genomes for metagenomic binning, comparative biology and taxonomic classification.</title>
        <authorList>
            <person name="Goeker M."/>
        </authorList>
    </citation>
    <scope>NUCLEOTIDE SEQUENCE [LARGE SCALE GENOMIC DNA]</scope>
    <source>
        <strain evidence="8 9">DSM 25903</strain>
    </source>
</reference>
<feature type="domain" description="Major facilitator superfamily (MFS) profile" evidence="7">
    <location>
        <begin position="20"/>
        <end position="408"/>
    </location>
</feature>
<comment type="caution">
    <text evidence="8">The sequence shown here is derived from an EMBL/GenBank/DDBJ whole genome shotgun (WGS) entry which is preliminary data.</text>
</comment>
<feature type="transmembrane region" description="Helical" evidence="6">
    <location>
        <begin position="386"/>
        <end position="405"/>
    </location>
</feature>
<evidence type="ECO:0000313" key="8">
    <source>
        <dbReference type="EMBL" id="TDR94796.1"/>
    </source>
</evidence>